<comment type="caution">
    <text evidence="4">The sequence shown here is derived from an EMBL/GenBank/DDBJ whole genome shotgun (WGS) entry which is preliminary data.</text>
</comment>
<dbReference type="Pfam" id="PF20995">
    <property type="entry name" value="Tla3_C"/>
    <property type="match status" value="1"/>
</dbReference>
<dbReference type="Proteomes" id="UP000583279">
    <property type="component" value="Unassembled WGS sequence"/>
</dbReference>
<organism evidence="4 5">
    <name type="scientific">Pseudomonas lactis</name>
    <dbReference type="NCBI Taxonomy" id="1615674"/>
    <lineage>
        <taxon>Bacteria</taxon>
        <taxon>Pseudomonadati</taxon>
        <taxon>Pseudomonadota</taxon>
        <taxon>Gammaproteobacteria</taxon>
        <taxon>Pseudomonadales</taxon>
        <taxon>Pseudomonadaceae</taxon>
        <taxon>Pseudomonas</taxon>
    </lineage>
</organism>
<proteinExistence type="predicted"/>
<feature type="domain" description="Type VI lipase adapter protein Tla3 N-terminal" evidence="2">
    <location>
        <begin position="100"/>
        <end position="259"/>
    </location>
</feature>
<evidence type="ECO:0000313" key="4">
    <source>
        <dbReference type="EMBL" id="NNA47719.1"/>
    </source>
</evidence>
<feature type="domain" description="Type VI lipase adapter protein Tla3 C-terminal" evidence="3">
    <location>
        <begin position="390"/>
        <end position="525"/>
    </location>
</feature>
<evidence type="ECO:0000259" key="3">
    <source>
        <dbReference type="Pfam" id="PF20995"/>
    </source>
</evidence>
<feature type="transmembrane region" description="Helical" evidence="1">
    <location>
        <begin position="43"/>
        <end position="65"/>
    </location>
</feature>
<keyword evidence="1" id="KW-0812">Transmembrane</keyword>
<dbReference type="Pfam" id="PF11394">
    <property type="entry name" value="Tla3_N"/>
    <property type="match status" value="1"/>
</dbReference>
<reference evidence="4 5" key="1">
    <citation type="journal article" date="2020" name="Front. Microbiol.">
        <title>Genetic Organization of the aprX-lipA2 Operon Affects the Proteolytic Potential of Pseudomonas Species in Milk.</title>
        <authorList>
            <person name="Maier C."/>
            <person name="Huptas C."/>
            <person name="von Neubeck M."/>
            <person name="Scherer S."/>
            <person name="Wenning M."/>
            <person name="Lucking G."/>
        </authorList>
    </citation>
    <scope>NUCLEOTIDE SEQUENCE [LARGE SCALE GENOMIC DNA]</scope>
    <source>
        <strain evidence="4 5">WS 4997</strain>
    </source>
</reference>
<name>A0A7Y1LKB8_9PSED</name>
<evidence type="ECO:0000259" key="2">
    <source>
        <dbReference type="Pfam" id="PF11394"/>
    </source>
</evidence>
<gene>
    <name evidence="4" type="ORF">HBO18_26715</name>
</gene>
<evidence type="ECO:0000313" key="5">
    <source>
        <dbReference type="Proteomes" id="UP000583279"/>
    </source>
</evidence>
<keyword evidence="1" id="KW-0472">Membrane</keyword>
<dbReference type="RefSeq" id="WP_169856785.1">
    <property type="nucleotide sequence ID" value="NZ_JAAQYK010000010.1"/>
</dbReference>
<sequence>MSSRPRLNAFLWIGLLLVLGWLTFVTSEVMKYIEIEEMTMRSVGLPTLAGLAAIFGVVALLYAAVWGGKAMMQWANGGADVVAQPAPLTAEQIAERERTYALEIRAAGLAVDVWHQTSIWNLIKKKNDNFSSIYSQKAEDYPYNRGTRRDNAAINTRASFRHSARDAVAYWPLPTFALGPLKQPKDNGSETNILSGRNAATLGVTLFLWQHADNTTHAQPMIEKLFQFFDEHQDVPEALIISRDGDVTRSGYRIAGTPGVQDGYFVPKVYEAMTGLLVSRSDRVEQYLRPFATNEEEDNQNKRTDMGKLWAFYWKHSVLFDGIYAAKKQAEGVENAYGPGTMSSTYWHAQLPELWQTLSNRGPGHFKPTPWLPVRWAEHQIKEFDAAPMLGYLHRPIKVAMADETGKKLKPALQVKALQGAWLKALNTLPEGTAPVRVFYDSTDNIDGLIALNNALHGLNTDGTGIELGNVEEGYDLGRRLGNTGVSSALVAINLASMASYLDGGTSAVVYNGSDGSTTVQMVRPPDEATKTQNAKTRWADPFSFGAPGVTQ</sequence>
<keyword evidence="1" id="KW-1133">Transmembrane helix</keyword>
<dbReference type="AlphaFoldDB" id="A0A7Y1LKB8"/>
<dbReference type="EMBL" id="JAAQYK010000010">
    <property type="protein sequence ID" value="NNA47719.1"/>
    <property type="molecule type" value="Genomic_DNA"/>
</dbReference>
<accession>A0A7Y1LKB8</accession>
<dbReference type="InterPro" id="IPR021531">
    <property type="entry name" value="Tla3_N"/>
</dbReference>
<dbReference type="InterPro" id="IPR048303">
    <property type="entry name" value="Tla3_C"/>
</dbReference>
<evidence type="ECO:0000256" key="1">
    <source>
        <dbReference type="SAM" id="Phobius"/>
    </source>
</evidence>
<protein>
    <submittedName>
        <fullName evidence="4">DUF2875 family protein</fullName>
    </submittedName>
</protein>